<proteinExistence type="predicted"/>
<evidence type="ECO:0000313" key="2">
    <source>
        <dbReference type="EMBL" id="RAL70070.1"/>
    </source>
</evidence>
<protein>
    <submittedName>
        <fullName evidence="2">Uncharacterized protein</fullName>
    </submittedName>
</protein>
<sequence>MLISRHHKLEEKLGAFNVGSIGVQLNHQLSVPLFHLVIRSRLIQSHDPVRVNAGLLA</sequence>
<dbReference type="AlphaFoldDB" id="A0A328EN62"/>
<dbReference type="EMBL" id="QGLC01000025">
    <property type="protein sequence ID" value="RAL68861.1"/>
    <property type="molecule type" value="Genomic_DNA"/>
</dbReference>
<evidence type="ECO:0000313" key="4">
    <source>
        <dbReference type="Proteomes" id="UP000249146"/>
    </source>
</evidence>
<accession>A0A328EN62</accession>
<comment type="caution">
    <text evidence="2">The sequence shown here is derived from an EMBL/GenBank/DDBJ whole genome shotgun (WGS) entry which is preliminary data.</text>
</comment>
<dbReference type="Proteomes" id="UP000248786">
    <property type="component" value="Unassembled WGS sequence"/>
</dbReference>
<evidence type="ECO:0000313" key="3">
    <source>
        <dbReference type="Proteomes" id="UP000248786"/>
    </source>
</evidence>
<dbReference type="EMBL" id="QGLD01000018">
    <property type="protein sequence ID" value="RAL70070.1"/>
    <property type="molecule type" value="Genomic_DNA"/>
</dbReference>
<evidence type="ECO:0000313" key="1">
    <source>
        <dbReference type="EMBL" id="RAL68861.1"/>
    </source>
</evidence>
<reference evidence="3 4" key="1">
    <citation type="submission" date="2018-05" db="EMBL/GenBank/DDBJ databases">
        <title>Draft genome sequences of Dehalococcoides mccartyi strains RC and KS.</title>
        <authorList>
            <person name="Higgins S.A."/>
            <person name="Padilla-Crespo E."/>
            <person name="Loeffler F.E."/>
        </authorList>
    </citation>
    <scope>NUCLEOTIDE SEQUENCE [LARGE SCALE GENOMIC DNA]</scope>
    <source>
        <strain evidence="2 3">KS</strain>
        <strain evidence="1 4">RC</strain>
    </source>
</reference>
<gene>
    <name evidence="2" type="ORF">C1G86_1600</name>
    <name evidence="1" type="ORF">C1G87_1631</name>
</gene>
<organism evidence="2 3">
    <name type="scientific">Dehalococcoides mccartyi</name>
    <dbReference type="NCBI Taxonomy" id="61435"/>
    <lineage>
        <taxon>Bacteria</taxon>
        <taxon>Bacillati</taxon>
        <taxon>Chloroflexota</taxon>
        <taxon>Dehalococcoidia</taxon>
        <taxon>Dehalococcoidales</taxon>
        <taxon>Dehalococcoidaceae</taxon>
        <taxon>Dehalococcoides</taxon>
    </lineage>
</organism>
<name>A0A328EN62_9CHLR</name>
<dbReference type="Proteomes" id="UP000249146">
    <property type="component" value="Unassembled WGS sequence"/>
</dbReference>